<keyword evidence="6" id="KW-0675">Receptor</keyword>
<dbReference type="GO" id="GO:0005886">
    <property type="term" value="C:plasma membrane"/>
    <property type="evidence" value="ECO:0007669"/>
    <property type="project" value="UniProtKB-SubCell"/>
</dbReference>
<dbReference type="PANTHER" id="PTHR42643:SF33">
    <property type="entry name" value="GLUTAMATE RECEPTOR 2-LIKE PROTEIN"/>
    <property type="match status" value="1"/>
</dbReference>
<gene>
    <name evidence="10" type="ORF">PSYICH_LOCUS10096</name>
</gene>
<evidence type="ECO:0000256" key="6">
    <source>
        <dbReference type="ARBA" id="ARBA00023170"/>
    </source>
</evidence>
<protein>
    <recommendedName>
        <fullName evidence="9">Ionotropic receptor 75a N-terminal domain-containing protein</fullName>
    </recommendedName>
</protein>
<dbReference type="PANTHER" id="PTHR42643">
    <property type="entry name" value="IONOTROPIC RECEPTOR 20A-RELATED"/>
    <property type="match status" value="1"/>
</dbReference>
<dbReference type="InterPro" id="IPR057074">
    <property type="entry name" value="IR75A_N"/>
</dbReference>
<comment type="subcellular location">
    <subcellularLocation>
        <location evidence="1">Cell membrane</location>
        <topology evidence="1">Multi-pass membrane protein</topology>
    </subcellularLocation>
</comment>
<feature type="transmembrane region" description="Helical" evidence="8">
    <location>
        <begin position="271"/>
        <end position="293"/>
    </location>
</feature>
<evidence type="ECO:0000256" key="2">
    <source>
        <dbReference type="ARBA" id="ARBA00022475"/>
    </source>
</evidence>
<dbReference type="EMBL" id="OV651816">
    <property type="protein sequence ID" value="CAH1110301.1"/>
    <property type="molecule type" value="Genomic_DNA"/>
</dbReference>
<dbReference type="InterPro" id="IPR052192">
    <property type="entry name" value="Insect_Ionotropic_Sensory_Rcpt"/>
</dbReference>
<dbReference type="AlphaFoldDB" id="A0A9P0GGU1"/>
<evidence type="ECO:0000256" key="8">
    <source>
        <dbReference type="SAM" id="Phobius"/>
    </source>
</evidence>
<evidence type="ECO:0000313" key="10">
    <source>
        <dbReference type="EMBL" id="CAH1110301.1"/>
    </source>
</evidence>
<keyword evidence="11" id="KW-1185">Reference proteome</keyword>
<accession>A0A9P0GGU1</accession>
<name>A0A9P0GGU1_9CUCU</name>
<evidence type="ECO:0000256" key="1">
    <source>
        <dbReference type="ARBA" id="ARBA00004651"/>
    </source>
</evidence>
<dbReference type="Pfam" id="PF24576">
    <property type="entry name" value="IR75A_N"/>
    <property type="match status" value="1"/>
</dbReference>
<evidence type="ECO:0000259" key="9">
    <source>
        <dbReference type="Pfam" id="PF24576"/>
    </source>
</evidence>
<keyword evidence="7" id="KW-0325">Glycoprotein</keyword>
<keyword evidence="4 8" id="KW-1133">Transmembrane helix</keyword>
<evidence type="ECO:0000313" key="11">
    <source>
        <dbReference type="Proteomes" id="UP001153636"/>
    </source>
</evidence>
<evidence type="ECO:0000256" key="7">
    <source>
        <dbReference type="ARBA" id="ARBA00023180"/>
    </source>
</evidence>
<dbReference type="OrthoDB" id="6117597at2759"/>
<feature type="domain" description="Ionotropic receptor 75a N-terminal" evidence="9">
    <location>
        <begin position="298"/>
        <end position="468"/>
    </location>
</feature>
<keyword evidence="2" id="KW-1003">Cell membrane</keyword>
<keyword evidence="3 8" id="KW-0812">Transmembrane</keyword>
<dbReference type="Proteomes" id="UP001153636">
    <property type="component" value="Chromosome 4"/>
</dbReference>
<reference evidence="10" key="1">
    <citation type="submission" date="2022-01" db="EMBL/GenBank/DDBJ databases">
        <authorList>
            <person name="King R."/>
        </authorList>
    </citation>
    <scope>NUCLEOTIDE SEQUENCE</scope>
</reference>
<organism evidence="10 11">
    <name type="scientific">Psylliodes chrysocephalus</name>
    <dbReference type="NCBI Taxonomy" id="3402493"/>
    <lineage>
        <taxon>Eukaryota</taxon>
        <taxon>Metazoa</taxon>
        <taxon>Ecdysozoa</taxon>
        <taxon>Arthropoda</taxon>
        <taxon>Hexapoda</taxon>
        <taxon>Insecta</taxon>
        <taxon>Pterygota</taxon>
        <taxon>Neoptera</taxon>
        <taxon>Endopterygota</taxon>
        <taxon>Coleoptera</taxon>
        <taxon>Polyphaga</taxon>
        <taxon>Cucujiformia</taxon>
        <taxon>Chrysomeloidea</taxon>
        <taxon>Chrysomelidae</taxon>
        <taxon>Galerucinae</taxon>
        <taxon>Alticini</taxon>
        <taxon>Psylliodes</taxon>
    </lineage>
</organism>
<proteinExistence type="predicted"/>
<evidence type="ECO:0000256" key="5">
    <source>
        <dbReference type="ARBA" id="ARBA00023136"/>
    </source>
</evidence>
<dbReference type="SUPFAM" id="SSF53850">
    <property type="entry name" value="Periplasmic binding protein-like II"/>
    <property type="match status" value="1"/>
</dbReference>
<evidence type="ECO:0000256" key="4">
    <source>
        <dbReference type="ARBA" id="ARBA00022989"/>
    </source>
</evidence>
<evidence type="ECO:0000256" key="3">
    <source>
        <dbReference type="ARBA" id="ARBA00022692"/>
    </source>
</evidence>
<feature type="transmembrane region" description="Helical" evidence="8">
    <location>
        <begin position="231"/>
        <end position="259"/>
    </location>
</feature>
<sequence length="482" mass="56211">MVNSNVNLLQNYKNGTTVLRKIYRLHDNIQVEPIGYWNKDEGFNNFEIEEITTRRRINLKGISLNTFIVITNNDSLNHLTDKRIEVGVHDTVFNRFYFPNATEPVRQAIYQQKVAPPGKNPNFMPLLDGVKKIREGLFAFHFEGGTGYKLMGEFFLEHEKCGLQEIQFIEATYPWIATQKHSPYKELFKIGLQKIRESGIQHREIRAIYSKKPECISRGSSFISVGIVDCYPAVVVLAVGIMASVLIWFIEIIVCKLYVAIVKEQETMKRSILIVTILFIKTVNSTMEFYTLIEDIVNQFDKTAKITEFSCNYEKSFYLLKSLSKQRRSVRILDMNEQLFDNEISKKNQIFLMSLDCSESTNILKKANEHNRFSFPQKWIFPHTKPLSEMKEYFRKLDILVDSDVNLLEININGTATLRKIYRLHYDILVEPIGYWNKDDGFKNIEIEQITTRRRNNLKGLILNTCIVITNNDTLNHLTDKR</sequence>
<keyword evidence="5 8" id="KW-0472">Membrane</keyword>